<sequence>MRKLNYENELDPIINEEAETSLEDFYELIFKDKSKKELVFKNLVSNDYLLSEFTEDMLEDIENTEFGETYIINKEFMKNPRKPSIKDEESISKVDK</sequence>
<dbReference type="AlphaFoldDB" id="A0A8I1BCS3"/>
<dbReference type="RefSeq" id="WP_002502790.1">
    <property type="nucleotide sequence ID" value="NZ_CP064458.1"/>
</dbReference>
<evidence type="ECO:0000313" key="2">
    <source>
        <dbReference type="Proteomes" id="UP000622362"/>
    </source>
</evidence>
<gene>
    <name evidence="1" type="ORF">I3V53_09370</name>
</gene>
<accession>A0A8I1BCS3</accession>
<protein>
    <submittedName>
        <fullName evidence="1">Uncharacterized protein</fullName>
    </submittedName>
</protein>
<evidence type="ECO:0000313" key="1">
    <source>
        <dbReference type="EMBL" id="MBF9304281.1"/>
    </source>
</evidence>
<comment type="caution">
    <text evidence="1">The sequence shown here is derived from an EMBL/GenBank/DDBJ whole genome shotgun (WGS) entry which is preliminary data.</text>
</comment>
<dbReference type="EMBL" id="JADPYN010000020">
    <property type="protein sequence ID" value="MBF9304281.1"/>
    <property type="molecule type" value="Genomic_DNA"/>
</dbReference>
<proteinExistence type="predicted"/>
<reference evidence="1" key="1">
    <citation type="submission" date="2020-11" db="EMBL/GenBank/DDBJ databases">
        <title>Molecular epidemiology and genomic profiles of multidrug-resistant bacteria collected from clinical sources in South Africa.</title>
        <authorList>
            <person name="Asante J."/>
            <person name="Amoako D.G."/>
        </authorList>
    </citation>
    <scope>NUCLEOTIDE SEQUENCE</scope>
    <source>
        <strain evidence="1">C68</strain>
    </source>
</reference>
<name>A0A8I1BCS3_STAEP</name>
<dbReference type="Proteomes" id="UP000622362">
    <property type="component" value="Unassembled WGS sequence"/>
</dbReference>
<organism evidence="1 2">
    <name type="scientific">Staphylococcus epidermidis</name>
    <dbReference type="NCBI Taxonomy" id="1282"/>
    <lineage>
        <taxon>Bacteria</taxon>
        <taxon>Bacillati</taxon>
        <taxon>Bacillota</taxon>
        <taxon>Bacilli</taxon>
        <taxon>Bacillales</taxon>
        <taxon>Staphylococcaceae</taxon>
        <taxon>Staphylococcus</taxon>
    </lineage>
</organism>